<dbReference type="InterPro" id="IPR011330">
    <property type="entry name" value="Glyco_hydro/deAcase_b/a-brl"/>
</dbReference>
<evidence type="ECO:0000256" key="2">
    <source>
        <dbReference type="ARBA" id="ARBA00022729"/>
    </source>
</evidence>
<dbReference type="Proteomes" id="UP000094056">
    <property type="component" value="Unassembled WGS sequence"/>
</dbReference>
<keyword evidence="3" id="KW-0812">Transmembrane</keyword>
<protein>
    <submittedName>
        <fullName evidence="5">Putative polysaccharide deacetylase</fullName>
    </submittedName>
</protein>
<gene>
    <name evidence="5" type="ORF">SCARUB_03038</name>
</gene>
<sequence>MNMFNLRRGIKFIVAVIFYYSGIFVFYKRFIRKGKVTILMFHRVTDTFFDISLLVKKNTFEECMKYIAQNYPIISMDFLIQNFDKKWEDIPEDSFVITFDDGWIDFYESAYPILNHVKTPATVYLTTGFVSSKCSYWQEKLNNLLTQILTNKKVFLKTDNIVSTPEISLKLRDLILKNDGMLITFKFINYLKEFPHDKILKTISDLEAILNKHSMKISEDKHRSFANWDELNSIKDSNISFGSHTVNHTILTNEKTNVIKEEISKSRDIIEEKTNRNVLHFTYPNGNYNDDIKKIASKSYKSACTTKGGFISKNSDIYNLNRIGINDEMITDWKGNFSKYIFTFSVFLESLKK</sequence>
<feature type="domain" description="NodB homology" evidence="4">
    <location>
        <begin position="93"/>
        <end position="353"/>
    </location>
</feature>
<dbReference type="Gene3D" id="3.20.20.370">
    <property type="entry name" value="Glycoside hydrolase/deacetylase"/>
    <property type="match status" value="1"/>
</dbReference>
<evidence type="ECO:0000256" key="1">
    <source>
        <dbReference type="ARBA" id="ARBA00004613"/>
    </source>
</evidence>
<dbReference type="GO" id="GO:0016810">
    <property type="term" value="F:hydrolase activity, acting on carbon-nitrogen (but not peptide) bonds"/>
    <property type="evidence" value="ECO:0007669"/>
    <property type="project" value="InterPro"/>
</dbReference>
<dbReference type="PANTHER" id="PTHR34216:SF3">
    <property type="entry name" value="POLY-BETA-1,6-N-ACETYL-D-GLUCOSAMINE N-DEACETYLASE"/>
    <property type="match status" value="1"/>
</dbReference>
<comment type="subcellular location">
    <subcellularLocation>
        <location evidence="1">Secreted</location>
    </subcellularLocation>
</comment>
<keyword evidence="3" id="KW-1133">Transmembrane helix</keyword>
<feature type="transmembrane region" description="Helical" evidence="3">
    <location>
        <begin position="12"/>
        <end position="31"/>
    </location>
</feature>
<dbReference type="GO" id="GO:0005975">
    <property type="term" value="P:carbohydrate metabolic process"/>
    <property type="evidence" value="ECO:0007669"/>
    <property type="project" value="InterPro"/>
</dbReference>
<dbReference type="InterPro" id="IPR051398">
    <property type="entry name" value="Polysacch_Deacetylase"/>
</dbReference>
<dbReference type="PROSITE" id="PS51677">
    <property type="entry name" value="NODB"/>
    <property type="match status" value="1"/>
</dbReference>
<dbReference type="AlphaFoldDB" id="A0A1E3X861"/>
<dbReference type="GO" id="GO:0005576">
    <property type="term" value="C:extracellular region"/>
    <property type="evidence" value="ECO:0007669"/>
    <property type="project" value="UniProtKB-SubCell"/>
</dbReference>
<dbReference type="InterPro" id="IPR002509">
    <property type="entry name" value="NODB_dom"/>
</dbReference>
<keyword evidence="2" id="KW-0732">Signal</keyword>
<dbReference type="PANTHER" id="PTHR34216">
    <property type="match status" value="1"/>
</dbReference>
<dbReference type="CDD" id="cd10918">
    <property type="entry name" value="CE4_NodB_like_5s_6s"/>
    <property type="match status" value="1"/>
</dbReference>
<organism evidence="5 6">
    <name type="scientific">Candidatus Scalindua rubra</name>
    <dbReference type="NCBI Taxonomy" id="1872076"/>
    <lineage>
        <taxon>Bacteria</taxon>
        <taxon>Pseudomonadati</taxon>
        <taxon>Planctomycetota</taxon>
        <taxon>Candidatus Brocadiia</taxon>
        <taxon>Candidatus Brocadiales</taxon>
        <taxon>Candidatus Scalinduaceae</taxon>
        <taxon>Candidatus Scalindua</taxon>
    </lineage>
</organism>
<evidence type="ECO:0000256" key="3">
    <source>
        <dbReference type="SAM" id="Phobius"/>
    </source>
</evidence>
<proteinExistence type="predicted"/>
<accession>A0A1E3X861</accession>
<evidence type="ECO:0000259" key="4">
    <source>
        <dbReference type="PROSITE" id="PS51677"/>
    </source>
</evidence>
<comment type="caution">
    <text evidence="5">The sequence shown here is derived from an EMBL/GenBank/DDBJ whole genome shotgun (WGS) entry which is preliminary data.</text>
</comment>
<keyword evidence="3" id="KW-0472">Membrane</keyword>
<dbReference type="Pfam" id="PF01522">
    <property type="entry name" value="Polysacc_deac_1"/>
    <property type="match status" value="2"/>
</dbReference>
<dbReference type="SUPFAM" id="SSF88713">
    <property type="entry name" value="Glycoside hydrolase/deacetylase"/>
    <property type="match status" value="1"/>
</dbReference>
<name>A0A1E3X861_9BACT</name>
<reference evidence="5 6" key="1">
    <citation type="submission" date="2016-07" db="EMBL/GenBank/DDBJ databases">
        <title>Draft genome of Scalindua rubra, obtained from a brine-seawater interface in the Red Sea, sheds light on salt adaptation in anammox bacteria.</title>
        <authorList>
            <person name="Speth D.R."/>
            <person name="Lagkouvardos I."/>
            <person name="Wang Y."/>
            <person name="Qian P.-Y."/>
            <person name="Dutilh B.E."/>
            <person name="Jetten M.S."/>
        </authorList>
    </citation>
    <scope>NUCLEOTIDE SEQUENCE [LARGE SCALE GENOMIC DNA]</scope>
    <source>
        <strain evidence="5">BSI-1</strain>
    </source>
</reference>
<evidence type="ECO:0000313" key="6">
    <source>
        <dbReference type="Proteomes" id="UP000094056"/>
    </source>
</evidence>
<evidence type="ECO:0000313" key="5">
    <source>
        <dbReference type="EMBL" id="ODS31826.1"/>
    </source>
</evidence>
<dbReference type="EMBL" id="MAYW01000092">
    <property type="protein sequence ID" value="ODS31826.1"/>
    <property type="molecule type" value="Genomic_DNA"/>
</dbReference>